<feature type="signal peptide" evidence="1">
    <location>
        <begin position="1"/>
        <end position="21"/>
    </location>
</feature>
<evidence type="ECO:0000256" key="1">
    <source>
        <dbReference type="SAM" id="SignalP"/>
    </source>
</evidence>
<dbReference type="OrthoDB" id="1434354at2759"/>
<protein>
    <recommendedName>
        <fullName evidence="4">CRAL-TRIO domain-containing protein</fullName>
    </recommendedName>
</protein>
<proteinExistence type="predicted"/>
<gene>
    <name evidence="2" type="ORF">Fcan01_25525</name>
</gene>
<dbReference type="EMBL" id="LNIX01000037">
    <property type="protein sequence ID" value="OXA39684.1"/>
    <property type="molecule type" value="Genomic_DNA"/>
</dbReference>
<evidence type="ECO:0008006" key="4">
    <source>
        <dbReference type="Google" id="ProtNLM"/>
    </source>
</evidence>
<dbReference type="Proteomes" id="UP000198287">
    <property type="component" value="Unassembled WGS sequence"/>
</dbReference>
<dbReference type="InterPro" id="IPR036865">
    <property type="entry name" value="CRAL-TRIO_dom_sf"/>
</dbReference>
<dbReference type="AlphaFoldDB" id="A0A226D497"/>
<dbReference type="SUPFAM" id="SSF52087">
    <property type="entry name" value="CRAL/TRIO domain"/>
    <property type="match status" value="1"/>
</dbReference>
<comment type="caution">
    <text evidence="2">The sequence shown here is derived from an EMBL/GenBank/DDBJ whole genome shotgun (WGS) entry which is preliminary data.</text>
</comment>
<name>A0A226D497_FOLCA</name>
<dbReference type="Gene3D" id="3.40.525.10">
    <property type="entry name" value="CRAL-TRIO lipid binding domain"/>
    <property type="match status" value="1"/>
</dbReference>
<accession>A0A226D497</accession>
<feature type="chain" id="PRO_5012714179" description="CRAL-TRIO domain-containing protein" evidence="1">
    <location>
        <begin position="22"/>
        <end position="238"/>
    </location>
</feature>
<organism evidence="2 3">
    <name type="scientific">Folsomia candida</name>
    <name type="common">Springtail</name>
    <dbReference type="NCBI Taxonomy" id="158441"/>
    <lineage>
        <taxon>Eukaryota</taxon>
        <taxon>Metazoa</taxon>
        <taxon>Ecdysozoa</taxon>
        <taxon>Arthropoda</taxon>
        <taxon>Hexapoda</taxon>
        <taxon>Collembola</taxon>
        <taxon>Entomobryomorpha</taxon>
        <taxon>Isotomoidea</taxon>
        <taxon>Isotomidae</taxon>
        <taxon>Proisotominae</taxon>
        <taxon>Folsomia</taxon>
    </lineage>
</organism>
<sequence length="238" mass="26878">MVVVLVVIFICASACVPSSQGTLADEDLTLTFDQKVKLDEFKAIITPRVPHEYMKSEVYLLPWLRVLSLFVGEWNLRRAVVSGQSDKMYRFIDKLYEEAGFVMRNMQKSGNNITRVQFLSEFSGVSVQQQLCPRCISFFIRILEGAGRNPLIFTKLIFLNIPQYAVSVWNNIVAPITPPSVASLIELHGTNKEAWRDILLKTHGIDVSKLSPDFGGDGPDSVDLETIRRNGYNYECPN</sequence>
<keyword evidence="3" id="KW-1185">Reference proteome</keyword>
<evidence type="ECO:0000313" key="2">
    <source>
        <dbReference type="EMBL" id="OXA39684.1"/>
    </source>
</evidence>
<evidence type="ECO:0000313" key="3">
    <source>
        <dbReference type="Proteomes" id="UP000198287"/>
    </source>
</evidence>
<keyword evidence="1" id="KW-0732">Signal</keyword>
<reference evidence="2 3" key="1">
    <citation type="submission" date="2015-12" db="EMBL/GenBank/DDBJ databases">
        <title>The genome of Folsomia candida.</title>
        <authorList>
            <person name="Faddeeva A."/>
            <person name="Derks M.F."/>
            <person name="Anvar Y."/>
            <person name="Smit S."/>
            <person name="Van Straalen N."/>
            <person name="Roelofs D."/>
        </authorList>
    </citation>
    <scope>NUCLEOTIDE SEQUENCE [LARGE SCALE GENOMIC DNA]</scope>
    <source>
        <strain evidence="2 3">VU population</strain>
        <tissue evidence="2">Whole body</tissue>
    </source>
</reference>